<dbReference type="EMBL" id="CABIJS010000256">
    <property type="protein sequence ID" value="VUZ48027.1"/>
    <property type="molecule type" value="Genomic_DNA"/>
</dbReference>
<dbReference type="InterPro" id="IPR001841">
    <property type="entry name" value="Znf_RING"/>
</dbReference>
<gene>
    <name evidence="5" type="ORF">WMSIL1_LOCUS7331</name>
</gene>
<dbReference type="SMART" id="SM00184">
    <property type="entry name" value="RING"/>
    <property type="match status" value="2"/>
</dbReference>
<evidence type="ECO:0000256" key="1">
    <source>
        <dbReference type="ARBA" id="ARBA00022771"/>
    </source>
</evidence>
<evidence type="ECO:0000313" key="6">
    <source>
        <dbReference type="Proteomes" id="UP000321570"/>
    </source>
</evidence>
<keyword evidence="2" id="KW-0862">Zinc</keyword>
<proteinExistence type="predicted"/>
<evidence type="ECO:0000256" key="2">
    <source>
        <dbReference type="ARBA" id="ARBA00022833"/>
    </source>
</evidence>
<accession>A0A564YL63</accession>
<name>A0A564YL63_HYMDI</name>
<feature type="domain" description="RING-type" evidence="4">
    <location>
        <begin position="6"/>
        <end position="46"/>
    </location>
</feature>
<dbReference type="PROSITE" id="PS50089">
    <property type="entry name" value="ZF_RING_2"/>
    <property type="match status" value="2"/>
</dbReference>
<dbReference type="Proteomes" id="UP000321570">
    <property type="component" value="Unassembled WGS sequence"/>
</dbReference>
<sequence length="155" mass="17402">MNNSVCLICNGKIVTKCAIPSSCDHVFHLSCLMQWTSQKTTDHNCPCPISSCDKKFDSINILATDADRLKHIATVNNLICPICIDVLKSPFVIMNCCERNFCLNCLTAALTQKLQCPMDRSILDQITVLSWVRDSVALFKGNKLNFRSLSFNQRL</sequence>
<evidence type="ECO:0000259" key="4">
    <source>
        <dbReference type="PROSITE" id="PS50089"/>
    </source>
</evidence>
<dbReference type="AlphaFoldDB" id="A0A564YL63"/>
<keyword evidence="6" id="KW-1185">Reference proteome</keyword>
<dbReference type="Gene3D" id="3.30.40.10">
    <property type="entry name" value="Zinc/RING finger domain, C3HC4 (zinc finger)"/>
    <property type="match status" value="2"/>
</dbReference>
<keyword evidence="1 3" id="KW-0479">Metal-binding</keyword>
<dbReference type="GO" id="GO:0008270">
    <property type="term" value="F:zinc ion binding"/>
    <property type="evidence" value="ECO:0007669"/>
    <property type="project" value="UniProtKB-KW"/>
</dbReference>
<evidence type="ECO:0000256" key="3">
    <source>
        <dbReference type="PROSITE-ProRule" id="PRU00175"/>
    </source>
</evidence>
<reference evidence="5 6" key="1">
    <citation type="submission" date="2019-07" db="EMBL/GenBank/DDBJ databases">
        <authorList>
            <person name="Jastrzebski P J."/>
            <person name="Paukszto L."/>
            <person name="Jastrzebski P J."/>
        </authorList>
    </citation>
    <scope>NUCLEOTIDE SEQUENCE [LARGE SCALE GENOMIC DNA]</scope>
    <source>
        <strain evidence="5 6">WMS-il1</strain>
    </source>
</reference>
<keyword evidence="1 3" id="KW-0863">Zinc-finger</keyword>
<dbReference type="InterPro" id="IPR013083">
    <property type="entry name" value="Znf_RING/FYVE/PHD"/>
</dbReference>
<dbReference type="SUPFAM" id="SSF57850">
    <property type="entry name" value="RING/U-box"/>
    <property type="match status" value="2"/>
</dbReference>
<dbReference type="Pfam" id="PF13923">
    <property type="entry name" value="zf-C3HC4_2"/>
    <property type="match status" value="1"/>
</dbReference>
<feature type="domain" description="RING-type" evidence="4">
    <location>
        <begin position="80"/>
        <end position="120"/>
    </location>
</feature>
<evidence type="ECO:0000313" key="5">
    <source>
        <dbReference type="EMBL" id="VUZ48027.1"/>
    </source>
</evidence>
<protein>
    <recommendedName>
        <fullName evidence="4">RING-type domain-containing protein</fullName>
    </recommendedName>
</protein>
<organism evidence="5 6">
    <name type="scientific">Hymenolepis diminuta</name>
    <name type="common">Rat tapeworm</name>
    <dbReference type="NCBI Taxonomy" id="6216"/>
    <lineage>
        <taxon>Eukaryota</taxon>
        <taxon>Metazoa</taxon>
        <taxon>Spiralia</taxon>
        <taxon>Lophotrochozoa</taxon>
        <taxon>Platyhelminthes</taxon>
        <taxon>Cestoda</taxon>
        <taxon>Eucestoda</taxon>
        <taxon>Cyclophyllidea</taxon>
        <taxon>Hymenolepididae</taxon>
        <taxon>Hymenolepis</taxon>
    </lineage>
</organism>